<dbReference type="InterPro" id="IPR013189">
    <property type="entry name" value="Glyco_hydro_32_C"/>
</dbReference>
<comment type="caution">
    <text evidence="7">The sequence shown here is derived from an EMBL/GenBank/DDBJ whole genome shotgun (WGS) entry which is preliminary data.</text>
</comment>
<evidence type="ECO:0000259" key="6">
    <source>
        <dbReference type="Pfam" id="PF08244"/>
    </source>
</evidence>
<evidence type="ECO:0000256" key="4">
    <source>
        <dbReference type="RuleBase" id="RU362110"/>
    </source>
</evidence>
<proteinExistence type="inferred from homology"/>
<evidence type="ECO:0000256" key="2">
    <source>
        <dbReference type="ARBA" id="ARBA00022801"/>
    </source>
</evidence>
<gene>
    <name evidence="7" type="ORF">GOP47_0023436</name>
</gene>
<keyword evidence="3 4" id="KW-0326">Glycosidase</keyword>
<evidence type="ECO:0000313" key="8">
    <source>
        <dbReference type="Proteomes" id="UP000886520"/>
    </source>
</evidence>
<dbReference type="PANTHER" id="PTHR31953">
    <property type="entry name" value="BETA-FRUCTOFURANOSIDASE, INSOLUBLE ISOENZYME CWINV1-RELATED"/>
    <property type="match status" value="1"/>
</dbReference>
<keyword evidence="2 4" id="KW-0378">Hydrolase</keyword>
<organism evidence="7 8">
    <name type="scientific">Adiantum capillus-veneris</name>
    <name type="common">Maidenhair fern</name>
    <dbReference type="NCBI Taxonomy" id="13818"/>
    <lineage>
        <taxon>Eukaryota</taxon>
        <taxon>Viridiplantae</taxon>
        <taxon>Streptophyta</taxon>
        <taxon>Embryophyta</taxon>
        <taxon>Tracheophyta</taxon>
        <taxon>Polypodiopsida</taxon>
        <taxon>Polypodiidae</taxon>
        <taxon>Polypodiales</taxon>
        <taxon>Pteridineae</taxon>
        <taxon>Pteridaceae</taxon>
        <taxon>Vittarioideae</taxon>
        <taxon>Adiantum</taxon>
    </lineage>
</organism>
<dbReference type="SMART" id="SM00640">
    <property type="entry name" value="Glyco_32"/>
    <property type="match status" value="1"/>
</dbReference>
<evidence type="ECO:0000256" key="3">
    <source>
        <dbReference type="ARBA" id="ARBA00023295"/>
    </source>
</evidence>
<evidence type="ECO:0000259" key="5">
    <source>
        <dbReference type="Pfam" id="PF00251"/>
    </source>
</evidence>
<dbReference type="OrthoDB" id="202537at2759"/>
<feature type="domain" description="Glycosyl hydrolase family 32 N-terminal" evidence="5">
    <location>
        <begin position="35"/>
        <end position="356"/>
    </location>
</feature>
<dbReference type="GO" id="GO:0004553">
    <property type="term" value="F:hydrolase activity, hydrolyzing O-glycosyl compounds"/>
    <property type="evidence" value="ECO:0007669"/>
    <property type="project" value="InterPro"/>
</dbReference>
<feature type="domain" description="Glycosyl hydrolase family 32 C-terminal" evidence="6">
    <location>
        <begin position="359"/>
        <end position="552"/>
    </location>
</feature>
<dbReference type="Gene3D" id="2.115.10.20">
    <property type="entry name" value="Glycosyl hydrolase domain, family 43"/>
    <property type="match status" value="1"/>
</dbReference>
<comment type="similarity">
    <text evidence="1 4">Belongs to the glycosyl hydrolase 32 family.</text>
</comment>
<dbReference type="InterPro" id="IPR013320">
    <property type="entry name" value="ConA-like_dom_sf"/>
</dbReference>
<dbReference type="InterPro" id="IPR018053">
    <property type="entry name" value="Glyco_hydro_32_AS"/>
</dbReference>
<evidence type="ECO:0008006" key="9">
    <source>
        <dbReference type="Google" id="ProtNLM"/>
    </source>
</evidence>
<dbReference type="InterPro" id="IPR001362">
    <property type="entry name" value="Glyco_hydro_32"/>
</dbReference>
<accession>A0A9D4U627</accession>
<dbReference type="InterPro" id="IPR013148">
    <property type="entry name" value="Glyco_hydro_32_N"/>
</dbReference>
<dbReference type="Gene3D" id="2.60.120.560">
    <property type="entry name" value="Exo-inulinase, domain 1"/>
    <property type="match status" value="1"/>
</dbReference>
<dbReference type="Proteomes" id="UP000886520">
    <property type="component" value="Chromosome 23"/>
</dbReference>
<sequence>MAVPCIFLLCVSTLYYYIFFFSPSELHQLHRTAFHFQPSKNWMNDPNGPMFYRGYYHLFYQWNPYAAVWGNISWGHAVSKDLVHWHHLEVALAPDQWYDMYGCWSGSATFVNDGKPVLVYTGWSNVPSSPDRKVQMQALAMPADHEDPLLRKWVKAPQNPIVTAPEGIDSNFFRDPTTAWVGEDGKWRMLIGSQENMTGLALLYTSSDFLTWKRGSAPLHSVDSTGMWECPDFYPVPLLGKHGLNTSSNGKDVMHVLKVSCVYDYYVVGTYVTSNDSFTPVQADLDAGIGLRYDYGKYYASKSFYDGNKNRRILIGWVNESDAEKADIAKGWASVQSFPRMVWLDPHTNYSILQWPIEEVESLRKTKVSLESLPLGKEAIMQVKGIKGAQLEIDVDFQLPEQIQAEAIDVSASNVELICSEKGASRIGVLGPFGLLVLASDDLVEQTAIFFVIVQSKDGLKVLVCSDQSRSSLETNLDKTSYGSSYSLKGGQTYLNLHILVDHSVVETFALGGRVCITCRVYPTKAIDQAARVFVFNNGTVPVLVKNLVIWELADVLIDTL</sequence>
<dbReference type="SUPFAM" id="SSF49899">
    <property type="entry name" value="Concanavalin A-like lectins/glucanases"/>
    <property type="match status" value="1"/>
</dbReference>
<evidence type="ECO:0000313" key="7">
    <source>
        <dbReference type="EMBL" id="KAI5060931.1"/>
    </source>
</evidence>
<dbReference type="CDD" id="cd18624">
    <property type="entry name" value="GH32_Fruct1-like"/>
    <property type="match status" value="1"/>
</dbReference>
<dbReference type="GO" id="GO:0005975">
    <property type="term" value="P:carbohydrate metabolic process"/>
    <property type="evidence" value="ECO:0007669"/>
    <property type="project" value="InterPro"/>
</dbReference>
<dbReference type="Pfam" id="PF00251">
    <property type="entry name" value="Glyco_hydro_32N"/>
    <property type="match status" value="1"/>
</dbReference>
<dbReference type="Pfam" id="PF08244">
    <property type="entry name" value="Glyco_hydro_32C"/>
    <property type="match status" value="1"/>
</dbReference>
<keyword evidence="8" id="KW-1185">Reference proteome</keyword>
<dbReference type="InterPro" id="IPR050551">
    <property type="entry name" value="Fructan_Metab_Enzymes"/>
</dbReference>
<dbReference type="InterPro" id="IPR023296">
    <property type="entry name" value="Glyco_hydro_beta-prop_sf"/>
</dbReference>
<name>A0A9D4U627_ADICA</name>
<reference evidence="7" key="1">
    <citation type="submission" date="2021-01" db="EMBL/GenBank/DDBJ databases">
        <title>Adiantum capillus-veneris genome.</title>
        <authorList>
            <person name="Fang Y."/>
            <person name="Liao Q."/>
        </authorList>
    </citation>
    <scope>NUCLEOTIDE SEQUENCE</scope>
    <source>
        <strain evidence="7">H3</strain>
        <tissue evidence="7">Leaf</tissue>
    </source>
</reference>
<protein>
    <recommendedName>
        <fullName evidence="9">Beta-fructofuranosidase</fullName>
    </recommendedName>
</protein>
<dbReference type="AlphaFoldDB" id="A0A9D4U627"/>
<evidence type="ECO:0000256" key="1">
    <source>
        <dbReference type="ARBA" id="ARBA00009902"/>
    </source>
</evidence>
<dbReference type="EMBL" id="JABFUD020000023">
    <property type="protein sequence ID" value="KAI5060931.1"/>
    <property type="molecule type" value="Genomic_DNA"/>
</dbReference>
<dbReference type="SUPFAM" id="SSF75005">
    <property type="entry name" value="Arabinanase/levansucrase/invertase"/>
    <property type="match status" value="1"/>
</dbReference>
<dbReference type="PROSITE" id="PS00609">
    <property type="entry name" value="GLYCOSYL_HYDROL_F32"/>
    <property type="match status" value="1"/>
</dbReference>